<proteinExistence type="predicted"/>
<evidence type="ECO:0000256" key="1">
    <source>
        <dbReference type="SAM" id="MobiDB-lite"/>
    </source>
</evidence>
<organism evidence="2 3">
    <name type="scientific">Prorocentrum cordatum</name>
    <dbReference type="NCBI Taxonomy" id="2364126"/>
    <lineage>
        <taxon>Eukaryota</taxon>
        <taxon>Sar</taxon>
        <taxon>Alveolata</taxon>
        <taxon>Dinophyceae</taxon>
        <taxon>Prorocentrales</taxon>
        <taxon>Prorocentraceae</taxon>
        <taxon>Prorocentrum</taxon>
    </lineage>
</organism>
<name>A0ABN9YID2_9DINO</name>
<dbReference type="Proteomes" id="UP001189429">
    <property type="component" value="Unassembled WGS sequence"/>
</dbReference>
<comment type="caution">
    <text evidence="2">The sequence shown here is derived from an EMBL/GenBank/DDBJ whole genome shotgun (WGS) entry which is preliminary data.</text>
</comment>
<feature type="region of interest" description="Disordered" evidence="1">
    <location>
        <begin position="737"/>
        <end position="759"/>
    </location>
</feature>
<evidence type="ECO:0000313" key="3">
    <source>
        <dbReference type="Proteomes" id="UP001189429"/>
    </source>
</evidence>
<reference evidence="2" key="1">
    <citation type="submission" date="2023-10" db="EMBL/GenBank/DDBJ databases">
        <authorList>
            <person name="Chen Y."/>
            <person name="Shah S."/>
            <person name="Dougan E. K."/>
            <person name="Thang M."/>
            <person name="Chan C."/>
        </authorList>
    </citation>
    <scope>NUCLEOTIDE SEQUENCE [LARGE SCALE GENOMIC DNA]</scope>
</reference>
<evidence type="ECO:0000313" key="2">
    <source>
        <dbReference type="EMBL" id="CAK0911718.1"/>
    </source>
</evidence>
<protein>
    <submittedName>
        <fullName evidence="2">Uncharacterized protein</fullName>
    </submittedName>
</protein>
<gene>
    <name evidence="2" type="ORF">PCOR1329_LOCUS85497</name>
</gene>
<accession>A0ABN9YID2</accession>
<dbReference type="EMBL" id="CAUYUJ010022626">
    <property type="protein sequence ID" value="CAK0911718.1"/>
    <property type="molecule type" value="Genomic_DNA"/>
</dbReference>
<sequence length="759" mass="83117">MVEDMSMAMAAVRQTYVEEKENHIVFGDHAKRRWFDVQADESVFRAQVSDDGLSKTWEQRAGVVERGRPESLVLWKTQSDGTEANAPGPGAIKKTDWAPFLQEGRLDNRKVILHSDGARSCLVHDHVVHGKKRKMIGGKLAWLKHIYSKVVTPKVPDGSTITALIGTRSDRPGSRHLAASVRSAQFEYWNRGEDLWAATANAIWERRSFEVIADCVGHDVRDRACTVTVASPDDPRRFDAAKVDWSTAWNRMQWIAQQSLDRAMSACEDFKAATEGWFRRPLPAPMATAVLPHGEMEPFLELTNDIGANENPLVNYVDLIAGHTDPPPPELDEHCKAAWKLPPPFGFKTAPPSHATLQICIIQAPDGTNTIIKHCVIPNKAKTTVLVSMAFGGFYEMSDEDINAGFECILQSAPRSTADLKQLIWQTNAPRKGAPLRGWPVALAAKALSGLAAEGSLAKKEAEWRIALVGEHFKPRVLDVMAENMGPPGSVSLMGGSNFGKTPPGRSCLFALCRRSARIHELDLESARVRATPEIDFLRGELGSFTMGDFLNDGSLNRLPSKMVRDPEAEKNDCWPPVTFQNFFNLVRPAFHEKATRACAMEFMKRAGFFANIKTRACWRAPGTDGADAQRKSICSSDEYLTTEGERLYGLFKAGGLAPPPNKGALLQKERAFREHQSLETKMFRNLAALSGTLNIESPPSPAMRQAAAASSGSAVAAPARGQLDVELSQLMGEDDAAANIRMPSPAGGAEAEGFLGSA</sequence>
<keyword evidence="3" id="KW-1185">Reference proteome</keyword>